<dbReference type="InterPro" id="IPR001753">
    <property type="entry name" value="Enoyl-CoA_hydra/iso"/>
</dbReference>
<keyword evidence="9" id="KW-0576">Peroxisome</keyword>
<dbReference type="Gene3D" id="3.40.50.720">
    <property type="entry name" value="NAD(P)-binding Rossmann-like Domain"/>
    <property type="match status" value="1"/>
</dbReference>
<dbReference type="FunFam" id="1.10.1040.50:FF:000006">
    <property type="entry name" value="Peroxisomal bifunctional enzyme"/>
    <property type="match status" value="1"/>
</dbReference>
<dbReference type="GO" id="GO:0008692">
    <property type="term" value="F:3-hydroxybutyryl-CoA epimerase activity"/>
    <property type="evidence" value="ECO:0007669"/>
    <property type="project" value="UniProtKB-EC"/>
</dbReference>
<dbReference type="Gene3D" id="1.10.1040.50">
    <property type="match status" value="1"/>
</dbReference>
<dbReference type="InterPro" id="IPR006108">
    <property type="entry name" value="3HC_DH_C"/>
</dbReference>
<comment type="similarity">
    <text evidence="14">Belongs to the enoyl-CoA hydratase/isomerase family.</text>
</comment>
<dbReference type="SUPFAM" id="SSF48179">
    <property type="entry name" value="6-phosphogluconate dehydrogenase C-terminal domain-like"/>
    <property type="match status" value="2"/>
</dbReference>
<dbReference type="EC" id="5.1.2.3" evidence="17"/>
<dbReference type="UniPathway" id="UPA00659"/>
<dbReference type="Pfam" id="PF02737">
    <property type="entry name" value="3HCDH_N"/>
    <property type="match status" value="1"/>
</dbReference>
<keyword evidence="10 17" id="KW-0413">Isomerase</keyword>
<dbReference type="GO" id="GO:0003857">
    <property type="term" value="F:(3S)-3-hydroxyacyl-CoA dehydrogenase (NAD+) activity"/>
    <property type="evidence" value="ECO:0007669"/>
    <property type="project" value="UniProtKB-EC"/>
</dbReference>
<dbReference type="InterPro" id="IPR029045">
    <property type="entry name" value="ClpP/crotonase-like_dom_sf"/>
</dbReference>
<evidence type="ECO:0000256" key="11">
    <source>
        <dbReference type="ARBA" id="ARBA00023239"/>
    </source>
</evidence>
<dbReference type="InterPro" id="IPR018376">
    <property type="entry name" value="Enoyl-CoA_hyd/isom_CS"/>
</dbReference>
<evidence type="ECO:0000259" key="16">
    <source>
        <dbReference type="Pfam" id="PF02737"/>
    </source>
</evidence>
<dbReference type="InterPro" id="IPR008927">
    <property type="entry name" value="6-PGluconate_DH-like_C_sf"/>
</dbReference>
<evidence type="ECO:0000256" key="3">
    <source>
        <dbReference type="ARBA" id="ARBA00008750"/>
    </source>
</evidence>
<keyword evidence="11 17" id="KW-0456">Lyase</keyword>
<dbReference type="PANTHER" id="PTHR23309">
    <property type="entry name" value="3-HYDROXYACYL-COA DEHYROGENASE"/>
    <property type="match status" value="1"/>
</dbReference>
<keyword evidence="4" id="KW-0276">Fatty acid metabolism</keyword>
<dbReference type="GO" id="GO:0006635">
    <property type="term" value="P:fatty acid beta-oxidation"/>
    <property type="evidence" value="ECO:0007669"/>
    <property type="project" value="UniProtKB-UniPathway"/>
</dbReference>
<dbReference type="SUPFAM" id="SSF52096">
    <property type="entry name" value="ClpP/crotonase"/>
    <property type="match status" value="1"/>
</dbReference>
<evidence type="ECO:0000259" key="15">
    <source>
        <dbReference type="Pfam" id="PF00725"/>
    </source>
</evidence>
<organism evidence="17 18">
    <name type="scientific">Cupriavidus basilensis</name>
    <dbReference type="NCBI Taxonomy" id="68895"/>
    <lineage>
        <taxon>Bacteria</taxon>
        <taxon>Pseudomonadati</taxon>
        <taxon>Pseudomonadota</taxon>
        <taxon>Betaproteobacteria</taxon>
        <taxon>Burkholderiales</taxon>
        <taxon>Burkholderiaceae</taxon>
        <taxon>Cupriavidus</taxon>
    </lineage>
</organism>
<dbReference type="RefSeq" id="WP_144409923.1">
    <property type="nucleotide sequence ID" value="NZ_CP010537.1"/>
</dbReference>
<dbReference type="EC" id="4.2.1.17" evidence="17"/>
<dbReference type="EC" id="1.1.1.35" evidence="17"/>
<dbReference type="KEGG" id="cbw:RR42_s0377"/>
<dbReference type="Gene3D" id="3.90.226.10">
    <property type="entry name" value="2-enoyl-CoA Hydratase, Chain A, domain 1"/>
    <property type="match status" value="1"/>
</dbReference>
<dbReference type="OrthoDB" id="5287258at2"/>
<keyword evidence="12" id="KW-0511">Multifunctional enzyme</keyword>
<feature type="domain" description="3-hydroxyacyl-CoA dehydrogenase C-terminal" evidence="15">
    <location>
        <begin position="624"/>
        <end position="709"/>
    </location>
</feature>
<keyword evidence="5" id="KW-0442">Lipid degradation</keyword>
<dbReference type="SUPFAM" id="SSF51735">
    <property type="entry name" value="NAD(P)-binding Rossmann-fold domains"/>
    <property type="match status" value="1"/>
</dbReference>
<name>A0A0C4YG98_9BURK</name>
<evidence type="ECO:0000256" key="5">
    <source>
        <dbReference type="ARBA" id="ARBA00022963"/>
    </source>
</evidence>
<proteinExistence type="inferred from homology"/>
<dbReference type="CDD" id="cd06558">
    <property type="entry name" value="crotonase-like"/>
    <property type="match status" value="1"/>
</dbReference>
<evidence type="ECO:0000256" key="9">
    <source>
        <dbReference type="ARBA" id="ARBA00023140"/>
    </source>
</evidence>
<evidence type="ECO:0000256" key="13">
    <source>
        <dbReference type="ARBA" id="ARBA00049556"/>
    </source>
</evidence>
<keyword evidence="6 17" id="KW-0560">Oxidoreductase</keyword>
<dbReference type="FunFam" id="3.40.50.720:FF:000009">
    <property type="entry name" value="Fatty oxidation complex, alpha subunit"/>
    <property type="match status" value="1"/>
</dbReference>
<dbReference type="PROSITE" id="PS00166">
    <property type="entry name" value="ENOYL_COA_HYDRATASE"/>
    <property type="match status" value="1"/>
</dbReference>
<accession>A0A0C4YG98</accession>
<keyword evidence="18" id="KW-1185">Reference proteome</keyword>
<dbReference type="InterPro" id="IPR036291">
    <property type="entry name" value="NAD(P)-bd_dom_sf"/>
</dbReference>
<evidence type="ECO:0000256" key="10">
    <source>
        <dbReference type="ARBA" id="ARBA00023235"/>
    </source>
</evidence>
<evidence type="ECO:0000256" key="7">
    <source>
        <dbReference type="ARBA" id="ARBA00023027"/>
    </source>
</evidence>
<protein>
    <submittedName>
        <fullName evidence="17">Enoyl-CoA hydratase</fullName>
        <ecNumber evidence="17">1.1.1.35</ecNumber>
        <ecNumber evidence="17">4.2.1.17</ecNumber>
        <ecNumber evidence="17">5.1.2.3</ecNumber>
        <ecNumber evidence="17">5.3.3.8</ecNumber>
    </submittedName>
</protein>
<dbReference type="Proteomes" id="UP000031843">
    <property type="component" value="Chromosome secondary"/>
</dbReference>
<reference evidence="17 18" key="1">
    <citation type="journal article" date="2015" name="Genome Announc.">
        <title>Complete Genome Sequence of Cupriavidus basilensis 4G11, Isolated from the Oak Ridge Field Research Center Site.</title>
        <authorList>
            <person name="Ray J."/>
            <person name="Waters R.J."/>
            <person name="Skerker J.M."/>
            <person name="Kuehl J.V."/>
            <person name="Price M.N."/>
            <person name="Huang J."/>
            <person name="Chakraborty R."/>
            <person name="Arkin A.P."/>
            <person name="Deutschbauer A."/>
        </authorList>
    </citation>
    <scope>NUCLEOTIDE SEQUENCE [LARGE SCALE GENOMIC DNA]</scope>
    <source>
        <strain evidence="17">4G11</strain>
    </source>
</reference>
<evidence type="ECO:0000256" key="1">
    <source>
        <dbReference type="ARBA" id="ARBA00004275"/>
    </source>
</evidence>
<dbReference type="Pfam" id="PF00725">
    <property type="entry name" value="3HCDH"/>
    <property type="match status" value="2"/>
</dbReference>
<evidence type="ECO:0000256" key="12">
    <source>
        <dbReference type="ARBA" id="ARBA00023268"/>
    </source>
</evidence>
<comment type="pathway">
    <text evidence="2">Lipid metabolism; fatty acid beta-oxidation.</text>
</comment>
<dbReference type="Pfam" id="PF00378">
    <property type="entry name" value="ECH_1"/>
    <property type="match status" value="1"/>
</dbReference>
<dbReference type="STRING" id="68895.RR42_s0377"/>
<evidence type="ECO:0000256" key="4">
    <source>
        <dbReference type="ARBA" id="ARBA00022832"/>
    </source>
</evidence>
<sequence length="715" mass="74991">MTSRSSASVFTPLTATVPTVPTVQYGRQGRIAILLLDNPPVNGLGDTVRLGLFDGIAQATQDDAVAAIVILGAGKVFCGGADIRQFNAPAASAQPTLRQVIARIEQSAKPVVAAIHGVALGGGMELALGCHYRIASADASLGLPEVNLGLVPGGGGTQRLPRLIGVPAALELIQGGKPVRGDKAVALGMADALIDGDPLAAAMAFAERVAGLPGAHPVIARRPCADAAGVDFAARSAAVSAKARNALAQRAAIACVQAATRLPIDAGLDDERARFDQLVASTESKALRHLFFAEREAPKVAALPAGASLRTVARVGILGAGTMGAGIAMAFANAGIAVTLLEQQQAALDRGLAMIRRNYEITAAKGKLTAQEIAQRMACITPTLADAALADADLVIEAVFEDMAVKKAVFARLDALCKPGAILATNTSRLSIDVIAASTSRPQDVIGLHFFSPANVMKLLEVVQGERTAPEVIATCMKMARAIGKIPVLVRVCEGFVGNRMLTPYWREAGFLLEEGASPQQVDGALTRFGMAMGPLAMADLAGMDINWATRKRLAPTRPAHLRYSKVADRICEQGRFGQKTNAGYYRYEAGSRAPLPDPAVDALIRACAAEAGIERREVSDEEIVERCMLALANEGARILEEGIARRAADIDVVYVHGYGFPAWRGGPMFHAETIGLGRTLEKIRALNAIHGEHWTPAPLLVRLVAQGRETFAAG</sequence>
<feature type="domain" description="3-hydroxyacyl-CoA dehydrogenase NAD binding" evidence="16">
    <location>
        <begin position="315"/>
        <end position="491"/>
    </location>
</feature>
<keyword evidence="7" id="KW-0520">NAD</keyword>
<evidence type="ECO:0000256" key="14">
    <source>
        <dbReference type="RuleBase" id="RU003707"/>
    </source>
</evidence>
<keyword evidence="8" id="KW-0443">Lipid metabolism</keyword>
<dbReference type="PANTHER" id="PTHR23309:SF51">
    <property type="entry name" value="3-HYDROXYACYL-COA DEHYDROGENASE-RELATED"/>
    <property type="match status" value="1"/>
</dbReference>
<evidence type="ECO:0000256" key="6">
    <source>
        <dbReference type="ARBA" id="ARBA00023002"/>
    </source>
</evidence>
<evidence type="ECO:0000256" key="8">
    <source>
        <dbReference type="ARBA" id="ARBA00023098"/>
    </source>
</evidence>
<dbReference type="EC" id="5.3.3.8" evidence="17"/>
<dbReference type="GO" id="GO:0004300">
    <property type="term" value="F:enoyl-CoA hydratase activity"/>
    <property type="evidence" value="ECO:0007669"/>
    <property type="project" value="UniProtKB-EC"/>
</dbReference>
<comment type="similarity">
    <text evidence="3">In the N-terminal section; belongs to the enoyl-CoA hydratase/isomerase family.</text>
</comment>
<gene>
    <name evidence="17" type="ORF">RR42_s0377</name>
</gene>
<evidence type="ECO:0000313" key="17">
    <source>
        <dbReference type="EMBL" id="AJG21973.1"/>
    </source>
</evidence>
<evidence type="ECO:0000256" key="2">
    <source>
        <dbReference type="ARBA" id="ARBA00005005"/>
    </source>
</evidence>
<dbReference type="AlphaFoldDB" id="A0A0C4YG98"/>
<comment type="catalytic activity">
    <reaction evidence="13">
        <text>a (3S)-3-hydroxyacyl-CoA + NAD(+) = a 3-oxoacyl-CoA + NADH + H(+)</text>
        <dbReference type="Rhea" id="RHEA:22432"/>
        <dbReference type="ChEBI" id="CHEBI:15378"/>
        <dbReference type="ChEBI" id="CHEBI:57318"/>
        <dbReference type="ChEBI" id="CHEBI:57540"/>
        <dbReference type="ChEBI" id="CHEBI:57945"/>
        <dbReference type="ChEBI" id="CHEBI:90726"/>
        <dbReference type="EC" id="1.1.1.35"/>
    </reaction>
</comment>
<dbReference type="InterPro" id="IPR006176">
    <property type="entry name" value="3-OHacyl-CoA_DH_NAD-bd"/>
</dbReference>
<dbReference type="GO" id="GO:0070403">
    <property type="term" value="F:NAD+ binding"/>
    <property type="evidence" value="ECO:0007669"/>
    <property type="project" value="InterPro"/>
</dbReference>
<feature type="domain" description="3-hydroxyacyl-CoA dehydrogenase C-terminal" evidence="15">
    <location>
        <begin position="495"/>
        <end position="588"/>
    </location>
</feature>
<dbReference type="EMBL" id="CP010537">
    <property type="protein sequence ID" value="AJG21973.1"/>
    <property type="molecule type" value="Genomic_DNA"/>
</dbReference>
<evidence type="ECO:0000313" key="18">
    <source>
        <dbReference type="Proteomes" id="UP000031843"/>
    </source>
</evidence>
<dbReference type="GO" id="GO:0004165">
    <property type="term" value="F:delta(3)-delta(2)-enoyl-CoA isomerase activity"/>
    <property type="evidence" value="ECO:0007669"/>
    <property type="project" value="UniProtKB-EC"/>
</dbReference>
<comment type="subcellular location">
    <subcellularLocation>
        <location evidence="1">Peroxisome</location>
    </subcellularLocation>
</comment>